<proteinExistence type="predicted"/>
<dbReference type="PROSITE" id="PS01209">
    <property type="entry name" value="LDLRA_1"/>
    <property type="match status" value="1"/>
</dbReference>
<evidence type="ECO:0000256" key="6">
    <source>
        <dbReference type="SAM" id="MobiDB-lite"/>
    </source>
</evidence>
<feature type="disulfide bond" evidence="5">
    <location>
        <begin position="84"/>
        <end position="102"/>
    </location>
</feature>
<feature type="disulfide bond" evidence="5">
    <location>
        <begin position="77"/>
        <end position="89"/>
    </location>
</feature>
<evidence type="ECO:0000256" key="5">
    <source>
        <dbReference type="PROSITE-ProRule" id="PRU00124"/>
    </source>
</evidence>
<dbReference type="GO" id="GO:0004252">
    <property type="term" value="F:serine-type endopeptidase activity"/>
    <property type="evidence" value="ECO:0007669"/>
    <property type="project" value="InterPro"/>
</dbReference>
<keyword evidence="10" id="KW-1185">Reference proteome</keyword>
<feature type="signal peptide" evidence="7">
    <location>
        <begin position="1"/>
        <end position="22"/>
    </location>
</feature>
<accession>A0A8J2LQ08</accession>
<dbReference type="EMBL" id="CAJVCH010571115">
    <property type="protein sequence ID" value="CAG7836650.1"/>
    <property type="molecule type" value="Genomic_DNA"/>
</dbReference>
<comment type="caution">
    <text evidence="5">Lacks conserved residue(s) required for the propagation of feature annotation.</text>
</comment>
<evidence type="ECO:0000256" key="1">
    <source>
        <dbReference type="ARBA" id="ARBA00022670"/>
    </source>
</evidence>
<dbReference type="GO" id="GO:0006508">
    <property type="term" value="P:proteolysis"/>
    <property type="evidence" value="ECO:0007669"/>
    <property type="project" value="UniProtKB-KW"/>
</dbReference>
<dbReference type="Proteomes" id="UP000708208">
    <property type="component" value="Unassembled WGS sequence"/>
</dbReference>
<dbReference type="FunFam" id="2.40.10.10:FF:000060">
    <property type="entry name" value="Acrosin"/>
    <property type="match status" value="1"/>
</dbReference>
<dbReference type="Pfam" id="PF00057">
    <property type="entry name" value="Ldl_recept_a"/>
    <property type="match status" value="2"/>
</dbReference>
<name>A0A8J2LQ08_9HEXA</name>
<dbReference type="PROSITE" id="PS50068">
    <property type="entry name" value="LDLRA_2"/>
    <property type="match status" value="2"/>
</dbReference>
<keyword evidence="2" id="KW-0378">Hydrolase</keyword>
<evidence type="ECO:0000256" key="7">
    <source>
        <dbReference type="SAM" id="SignalP"/>
    </source>
</evidence>
<evidence type="ECO:0000256" key="3">
    <source>
        <dbReference type="ARBA" id="ARBA00022825"/>
    </source>
</evidence>
<feature type="chain" id="PRO_5035307056" description="Peptidase S1 domain-containing protein" evidence="7">
    <location>
        <begin position="23"/>
        <end position="553"/>
    </location>
</feature>
<evidence type="ECO:0000256" key="2">
    <source>
        <dbReference type="ARBA" id="ARBA00022801"/>
    </source>
</evidence>
<gene>
    <name evidence="9" type="ORF">AFUS01_LOCUS45878</name>
</gene>
<evidence type="ECO:0000256" key="4">
    <source>
        <dbReference type="ARBA" id="ARBA00023157"/>
    </source>
</evidence>
<dbReference type="PROSITE" id="PS50240">
    <property type="entry name" value="TRYPSIN_DOM"/>
    <property type="match status" value="1"/>
</dbReference>
<feature type="domain" description="Peptidase S1" evidence="8">
    <location>
        <begin position="293"/>
        <end position="548"/>
    </location>
</feature>
<dbReference type="OrthoDB" id="6147874at2759"/>
<dbReference type="InterPro" id="IPR018114">
    <property type="entry name" value="TRYPSIN_HIS"/>
</dbReference>
<evidence type="ECO:0000313" key="10">
    <source>
        <dbReference type="Proteomes" id="UP000708208"/>
    </source>
</evidence>
<dbReference type="AlphaFoldDB" id="A0A8J2LQ08"/>
<dbReference type="InterPro" id="IPR023415">
    <property type="entry name" value="LDLR_class-A_CS"/>
</dbReference>
<dbReference type="InterPro" id="IPR001254">
    <property type="entry name" value="Trypsin_dom"/>
</dbReference>
<organism evidence="9 10">
    <name type="scientific">Allacma fusca</name>
    <dbReference type="NCBI Taxonomy" id="39272"/>
    <lineage>
        <taxon>Eukaryota</taxon>
        <taxon>Metazoa</taxon>
        <taxon>Ecdysozoa</taxon>
        <taxon>Arthropoda</taxon>
        <taxon>Hexapoda</taxon>
        <taxon>Collembola</taxon>
        <taxon>Symphypleona</taxon>
        <taxon>Sminthuridae</taxon>
        <taxon>Allacma</taxon>
    </lineage>
</organism>
<sequence length="553" mass="61179">MKYVEILLFTSFVAVYFPGADSKLANACRFSQFRCNEGALCLDTEKLCNGVEDCPEGEDESGNSQYDCTRSTLSDDCQPGEFRCRFGGCIPNSLKCNGQPDCWGGTDEAIDFCYIEKPHRNTRPVNKPTKRPLQMTSDPPTEPNFQSTSHYNYPSAPPGAYPPTTRATTHTYVTTPAPDYTTKLIRAKPTTRVTPKPSFMPPMDSSCPPIELEAGQKVSCFHSKQALEIDCQNNLSPDGTQADISCKSFWIPPETGPLRSVRMCRNGRWTRGSSDFSCELDCGIGGTSPAPLVTGGRPSEEGKWPWHSGLYENDPPGSANFQHICGATLISRQAIMTAAHCVTFPSTNQKKNAPDLRVYLGKYHRQFSKNSEHVQHFRVREIIVHQKYNYAHLDNDIAILWLEKPVSITAFVHPVCMPVEESDDPQVGDVGTLAGWGSLGDRNYPEILHEAELPVRSNPECRKNSHVLANLVRDSNFCAGHSNGTSACDGDSGGGLVFKNMFVDNRYRIFGVVSGGVPKAGGRGCDPKYFVAFTRVAFFRRWIDRALDKLISL</sequence>
<comment type="caution">
    <text evidence="9">The sequence shown here is derived from an EMBL/GenBank/DDBJ whole genome shotgun (WGS) entry which is preliminary data.</text>
</comment>
<dbReference type="CDD" id="cd00112">
    <property type="entry name" value="LDLa"/>
    <property type="match status" value="2"/>
</dbReference>
<feature type="region of interest" description="Disordered" evidence="6">
    <location>
        <begin position="123"/>
        <end position="145"/>
    </location>
</feature>
<keyword evidence="7" id="KW-0732">Signal</keyword>
<dbReference type="PROSITE" id="PS00134">
    <property type="entry name" value="TRYPSIN_HIS"/>
    <property type="match status" value="1"/>
</dbReference>
<dbReference type="InterPro" id="IPR002172">
    <property type="entry name" value="LDrepeatLR_classA_rpt"/>
</dbReference>
<protein>
    <recommendedName>
        <fullName evidence="8">Peptidase S1 domain-containing protein</fullName>
    </recommendedName>
</protein>
<dbReference type="SMART" id="SM00192">
    <property type="entry name" value="LDLa"/>
    <property type="match status" value="2"/>
</dbReference>
<feature type="compositionally biased region" description="Polar residues" evidence="6">
    <location>
        <begin position="134"/>
        <end position="145"/>
    </location>
</feature>
<evidence type="ECO:0000313" key="9">
    <source>
        <dbReference type="EMBL" id="CAG7836650.1"/>
    </source>
</evidence>
<keyword evidence="1" id="KW-0645">Protease</keyword>
<dbReference type="CDD" id="cd00190">
    <property type="entry name" value="Tryp_SPc"/>
    <property type="match status" value="1"/>
</dbReference>
<dbReference type="SMART" id="SM00020">
    <property type="entry name" value="Tryp_SPc"/>
    <property type="match status" value="1"/>
</dbReference>
<keyword evidence="3" id="KW-0720">Serine protease</keyword>
<keyword evidence="4 5" id="KW-1015">Disulfide bond</keyword>
<dbReference type="Pfam" id="PF00089">
    <property type="entry name" value="Trypsin"/>
    <property type="match status" value="1"/>
</dbReference>
<dbReference type="PANTHER" id="PTHR24252:SF7">
    <property type="entry name" value="HYALIN"/>
    <property type="match status" value="1"/>
</dbReference>
<reference evidence="9" key="1">
    <citation type="submission" date="2021-06" db="EMBL/GenBank/DDBJ databases">
        <authorList>
            <person name="Hodson N. C."/>
            <person name="Mongue J. A."/>
            <person name="Jaron S. K."/>
        </authorList>
    </citation>
    <scope>NUCLEOTIDE SEQUENCE</scope>
</reference>
<evidence type="ECO:0000259" key="8">
    <source>
        <dbReference type="PROSITE" id="PS50240"/>
    </source>
</evidence>
<dbReference type="PANTHER" id="PTHR24252">
    <property type="entry name" value="ACROSIN-RELATED"/>
    <property type="match status" value="1"/>
</dbReference>